<dbReference type="EMBL" id="JACDTY010000035">
    <property type="protein sequence ID" value="MBA1145146.1"/>
    <property type="molecule type" value="Genomic_DNA"/>
</dbReference>
<evidence type="ECO:0000313" key="3">
    <source>
        <dbReference type="Proteomes" id="UP000558284"/>
    </source>
</evidence>
<dbReference type="SUPFAM" id="SSF53850">
    <property type="entry name" value="Periplasmic binding protein-like II"/>
    <property type="match status" value="1"/>
</dbReference>
<comment type="caution">
    <text evidence="2">The sequence shown here is derived from an EMBL/GenBank/DDBJ whole genome shotgun (WGS) entry which is preliminary data.</text>
</comment>
<evidence type="ECO:0000259" key="1">
    <source>
        <dbReference type="Pfam" id="PF03466"/>
    </source>
</evidence>
<evidence type="ECO:0000313" key="2">
    <source>
        <dbReference type="EMBL" id="MBA1145146.1"/>
    </source>
</evidence>
<accession>A0A838BF39</accession>
<proteinExistence type="predicted"/>
<name>A0A838BF39_9HYPH</name>
<gene>
    <name evidence="2" type="ORF">H0241_33785</name>
</gene>
<organism evidence="2 3">
    <name type="scientific">Mesorhizobium neociceri</name>
    <dbReference type="NCBI Taxonomy" id="1307853"/>
    <lineage>
        <taxon>Bacteria</taxon>
        <taxon>Pseudomonadati</taxon>
        <taxon>Pseudomonadota</taxon>
        <taxon>Alphaproteobacteria</taxon>
        <taxon>Hyphomicrobiales</taxon>
        <taxon>Phyllobacteriaceae</taxon>
        <taxon>Mesorhizobium</taxon>
    </lineage>
</organism>
<dbReference type="Proteomes" id="UP000558284">
    <property type="component" value="Unassembled WGS sequence"/>
</dbReference>
<dbReference type="RefSeq" id="WP_181062049.1">
    <property type="nucleotide sequence ID" value="NZ_JACDTY010000035.1"/>
</dbReference>
<protein>
    <recommendedName>
        <fullName evidence="1">LysR substrate-binding domain-containing protein</fullName>
    </recommendedName>
</protein>
<dbReference type="Pfam" id="PF03466">
    <property type="entry name" value="LysR_substrate"/>
    <property type="match status" value="1"/>
</dbReference>
<sequence length="106" mass="11920">MPQKNNPATARCVELTRALNHAMAGRGALRVERRTIRRFRSDWGTRKLVGRAFLEIGIERRTVFEVSDLETLLELVARDPAIALVPEAIAEARPARSARTNRTLLS</sequence>
<dbReference type="InterPro" id="IPR005119">
    <property type="entry name" value="LysR_subst-bd"/>
</dbReference>
<reference evidence="2 3" key="1">
    <citation type="submission" date="2020-07" db="EMBL/GenBank/DDBJ databases">
        <title>Definition of the novel symbiovar canariense within Mesorhizobium novociceri, a new species of genus Mesorhizobium nodulating Cicer canariense in the Caldera de Taburiente National Park (La Palma, Canary Islands).</title>
        <authorList>
            <person name="Leon-Barrios M."/>
            <person name="Perez-Yepez J."/>
            <person name="Flores-Felix J.D."/>
            <person name="Ramirez-Baena M.H."/>
            <person name="Pulido-Suarez L."/>
            <person name="Igual J.M."/>
            <person name="Velazquez E."/>
            <person name="Peix A."/>
        </authorList>
    </citation>
    <scope>NUCLEOTIDE SEQUENCE [LARGE SCALE GENOMIC DNA]</scope>
    <source>
        <strain evidence="2 3">CCANP35</strain>
    </source>
</reference>
<dbReference type="AlphaFoldDB" id="A0A838BF39"/>
<feature type="domain" description="LysR substrate-binding" evidence="1">
    <location>
        <begin position="33"/>
        <end position="96"/>
    </location>
</feature>
<dbReference type="Gene3D" id="3.40.190.290">
    <property type="match status" value="1"/>
</dbReference>
<keyword evidence="3" id="KW-1185">Reference proteome</keyword>